<feature type="compositionally biased region" description="Polar residues" evidence="1">
    <location>
        <begin position="24"/>
        <end position="33"/>
    </location>
</feature>
<proteinExistence type="predicted"/>
<name>A0ABT9EB94_9PROT</name>
<dbReference type="EMBL" id="JAUTWS010000093">
    <property type="protein sequence ID" value="MDO9713473.1"/>
    <property type="molecule type" value="Genomic_DNA"/>
</dbReference>
<evidence type="ECO:0000313" key="3">
    <source>
        <dbReference type="Proteomes" id="UP001243009"/>
    </source>
</evidence>
<gene>
    <name evidence="2" type="ORF">Q7A36_34425</name>
</gene>
<comment type="caution">
    <text evidence="2">The sequence shown here is derived from an EMBL/GenBank/DDBJ whole genome shotgun (WGS) entry which is preliminary data.</text>
</comment>
<reference evidence="2 3" key="1">
    <citation type="submission" date="2023-08" db="EMBL/GenBank/DDBJ databases">
        <title>The draft genome sequence of Paracraurococcus sp. LOR1-02.</title>
        <authorList>
            <person name="Kingkaew E."/>
            <person name="Tanasupawat S."/>
        </authorList>
    </citation>
    <scope>NUCLEOTIDE SEQUENCE [LARGE SCALE GENOMIC DNA]</scope>
    <source>
        <strain evidence="2 3">LOR1-02</strain>
    </source>
</reference>
<sequence length="93" mass="10367">MQPMQPMKPMDFGPAWWPEELGQPASSGGQNETRYAFFPDHRRLAVLQEGAVMLYETGDHQITGVSQQQGFGQSLIFTSQKGEVRLGELKKVG</sequence>
<dbReference type="RefSeq" id="WP_305108341.1">
    <property type="nucleotide sequence ID" value="NZ_JAUTWS010000093.1"/>
</dbReference>
<dbReference type="Proteomes" id="UP001243009">
    <property type="component" value="Unassembled WGS sequence"/>
</dbReference>
<protein>
    <submittedName>
        <fullName evidence="2">Uncharacterized protein</fullName>
    </submittedName>
</protein>
<feature type="region of interest" description="Disordered" evidence="1">
    <location>
        <begin position="1"/>
        <end position="33"/>
    </location>
</feature>
<evidence type="ECO:0000256" key="1">
    <source>
        <dbReference type="SAM" id="MobiDB-lite"/>
    </source>
</evidence>
<keyword evidence="3" id="KW-1185">Reference proteome</keyword>
<organism evidence="2 3">
    <name type="scientific">Paracraurococcus lichenis</name>
    <dbReference type="NCBI Taxonomy" id="3064888"/>
    <lineage>
        <taxon>Bacteria</taxon>
        <taxon>Pseudomonadati</taxon>
        <taxon>Pseudomonadota</taxon>
        <taxon>Alphaproteobacteria</taxon>
        <taxon>Acetobacterales</taxon>
        <taxon>Roseomonadaceae</taxon>
        <taxon>Paracraurococcus</taxon>
    </lineage>
</organism>
<accession>A0ABT9EB94</accession>
<evidence type="ECO:0000313" key="2">
    <source>
        <dbReference type="EMBL" id="MDO9713473.1"/>
    </source>
</evidence>